<dbReference type="Gene3D" id="1.25.40.10">
    <property type="entry name" value="Tetratricopeptide repeat domain"/>
    <property type="match status" value="1"/>
</dbReference>
<dbReference type="STRING" id="1219065.VPR01S_18_00570"/>
<reference evidence="2 3" key="1">
    <citation type="submission" date="2013-09" db="EMBL/GenBank/DDBJ databases">
        <title>Whole genome shotgun sequence of Vibrio proteolyticus NBRC 13287.</title>
        <authorList>
            <person name="Isaki S."/>
            <person name="Hosoyama A."/>
            <person name="Numata M."/>
            <person name="Hashimoto M."/>
            <person name="Hosoyama Y."/>
            <person name="Tsuchikane K."/>
            <person name="Noguchi M."/>
            <person name="Hirakata S."/>
            <person name="Ichikawa N."/>
            <person name="Ohji S."/>
            <person name="Yamazoe A."/>
            <person name="Fujita N."/>
        </authorList>
    </citation>
    <scope>NUCLEOTIDE SEQUENCE [LARGE SCALE GENOMIC DNA]</scope>
    <source>
        <strain evidence="2 3">NBRC 13287</strain>
    </source>
</reference>
<feature type="signal peptide" evidence="1">
    <location>
        <begin position="1"/>
        <end position="19"/>
    </location>
</feature>
<keyword evidence="1" id="KW-0732">Signal</keyword>
<evidence type="ECO:0000256" key="1">
    <source>
        <dbReference type="SAM" id="SignalP"/>
    </source>
</evidence>
<evidence type="ECO:0000313" key="3">
    <source>
        <dbReference type="Proteomes" id="UP000016570"/>
    </source>
</evidence>
<name>U3BG39_VIBPR</name>
<dbReference type="EMBL" id="BATJ01000018">
    <property type="protein sequence ID" value="GAD68654.1"/>
    <property type="molecule type" value="Genomic_DNA"/>
</dbReference>
<protein>
    <submittedName>
        <fullName evidence="2">Uncharacterized protein</fullName>
    </submittedName>
</protein>
<feature type="chain" id="PRO_5004640269" evidence="1">
    <location>
        <begin position="20"/>
        <end position="122"/>
    </location>
</feature>
<organism evidence="2 3">
    <name type="scientific">Vibrio proteolyticus NBRC 13287</name>
    <dbReference type="NCBI Taxonomy" id="1219065"/>
    <lineage>
        <taxon>Bacteria</taxon>
        <taxon>Pseudomonadati</taxon>
        <taxon>Pseudomonadota</taxon>
        <taxon>Gammaproteobacteria</taxon>
        <taxon>Vibrionales</taxon>
        <taxon>Vibrionaceae</taxon>
        <taxon>Vibrio</taxon>
    </lineage>
</organism>
<sequence length="122" mass="13462">MKKTLFTLCALFSSTAAFAQQPQACSADTSAMSPSAKQNYTQCCESDNGEACYMHAWRDLEARGKKDQATLYYQRSCDAGYASGCRTAGQTAQVQEEKDAWFNKGCDLKDLDSCLEVDRLPN</sequence>
<dbReference type="InterPro" id="IPR011990">
    <property type="entry name" value="TPR-like_helical_dom_sf"/>
</dbReference>
<comment type="caution">
    <text evidence="2">The sequence shown here is derived from an EMBL/GenBank/DDBJ whole genome shotgun (WGS) entry which is preliminary data.</text>
</comment>
<dbReference type="Proteomes" id="UP000016570">
    <property type="component" value="Unassembled WGS sequence"/>
</dbReference>
<keyword evidence="3" id="KW-1185">Reference proteome</keyword>
<proteinExistence type="predicted"/>
<gene>
    <name evidence="2" type="ORF">VPR01S_18_00570</name>
</gene>
<dbReference type="RefSeq" id="WP_021706623.1">
    <property type="nucleotide sequence ID" value="NZ_BATJ01000018.1"/>
</dbReference>
<accession>U3BG39</accession>
<dbReference type="AlphaFoldDB" id="U3BG39"/>
<evidence type="ECO:0000313" key="2">
    <source>
        <dbReference type="EMBL" id="GAD68654.1"/>
    </source>
</evidence>
<dbReference type="SUPFAM" id="SSF81901">
    <property type="entry name" value="HCP-like"/>
    <property type="match status" value="1"/>
</dbReference>